<organism evidence="1 2">
    <name type="scientific">Durio zibethinus</name>
    <name type="common">Durian</name>
    <dbReference type="NCBI Taxonomy" id="66656"/>
    <lineage>
        <taxon>Eukaryota</taxon>
        <taxon>Viridiplantae</taxon>
        <taxon>Streptophyta</taxon>
        <taxon>Embryophyta</taxon>
        <taxon>Tracheophyta</taxon>
        <taxon>Spermatophyta</taxon>
        <taxon>Magnoliopsida</taxon>
        <taxon>eudicotyledons</taxon>
        <taxon>Gunneridae</taxon>
        <taxon>Pentapetalae</taxon>
        <taxon>rosids</taxon>
        <taxon>malvids</taxon>
        <taxon>Malvales</taxon>
        <taxon>Malvaceae</taxon>
        <taxon>Helicteroideae</taxon>
        <taxon>Durio</taxon>
    </lineage>
</organism>
<dbReference type="Proteomes" id="UP000515121">
    <property type="component" value="Unplaced"/>
</dbReference>
<evidence type="ECO:0000313" key="2">
    <source>
        <dbReference type="RefSeq" id="XP_022741766.1"/>
    </source>
</evidence>
<accession>A0A6P5YNR9</accession>
<proteinExistence type="predicted"/>
<name>A0A6P5YNR9_DURZI</name>
<dbReference type="RefSeq" id="XP_022741766.1">
    <property type="nucleotide sequence ID" value="XM_022886031.1"/>
</dbReference>
<dbReference type="AlphaFoldDB" id="A0A6P5YNR9"/>
<dbReference type="OrthoDB" id="8785703at2759"/>
<dbReference type="KEGG" id="dzi:111293216"/>
<dbReference type="GeneID" id="111293216"/>
<gene>
    <name evidence="2" type="primary">LOC111293216</name>
</gene>
<reference evidence="2" key="1">
    <citation type="submission" date="2025-08" db="UniProtKB">
        <authorList>
            <consortium name="RefSeq"/>
        </authorList>
    </citation>
    <scope>IDENTIFICATION</scope>
    <source>
        <tissue evidence="2">Fruit stalk</tissue>
    </source>
</reference>
<protein>
    <submittedName>
        <fullName evidence="2">Uncharacterized protein LOC111293216</fullName>
    </submittedName>
</protein>
<sequence>MKPNRDNKVRSENFMAMMHEIKQFRMMNGEFFNLLNKDGSGKLSFWDVMTVYYIINSDRPFCNGRCGKFITSTYFTCVKFFERDDCTFDVCVRCFKDFQYQHRHAEFLDSFVLLKSKRTAALSNSVLNFFLFHSL</sequence>
<keyword evidence="1" id="KW-1185">Reference proteome</keyword>
<evidence type="ECO:0000313" key="1">
    <source>
        <dbReference type="Proteomes" id="UP000515121"/>
    </source>
</evidence>